<keyword evidence="8" id="KW-1185">Reference proteome</keyword>
<dbReference type="InterPro" id="IPR001647">
    <property type="entry name" value="HTH_TetR"/>
</dbReference>
<evidence type="ECO:0000256" key="4">
    <source>
        <dbReference type="PROSITE-ProRule" id="PRU00335"/>
    </source>
</evidence>
<organism evidence="7 8">
    <name type="scientific">Nocardia amikacinitolerans</name>
    <dbReference type="NCBI Taxonomy" id="756689"/>
    <lineage>
        <taxon>Bacteria</taxon>
        <taxon>Bacillati</taxon>
        <taxon>Actinomycetota</taxon>
        <taxon>Actinomycetes</taxon>
        <taxon>Mycobacteriales</taxon>
        <taxon>Nocardiaceae</taxon>
        <taxon>Nocardia</taxon>
    </lineage>
</organism>
<dbReference type="InterPro" id="IPR050109">
    <property type="entry name" value="HTH-type_TetR-like_transc_reg"/>
</dbReference>
<keyword evidence="1" id="KW-0805">Transcription regulation</keyword>
<dbReference type="STRING" id="1379680.GCA_001612615_04379"/>
<dbReference type="InterPro" id="IPR023772">
    <property type="entry name" value="DNA-bd_HTH_TetR-type_CS"/>
</dbReference>
<evidence type="ECO:0000259" key="6">
    <source>
        <dbReference type="PROSITE" id="PS50977"/>
    </source>
</evidence>
<dbReference type="Pfam" id="PF00440">
    <property type="entry name" value="TetR_N"/>
    <property type="match status" value="1"/>
</dbReference>
<name>A0A285LT47_9NOCA</name>
<evidence type="ECO:0000313" key="7">
    <source>
        <dbReference type="EMBL" id="SNY88065.1"/>
    </source>
</evidence>
<evidence type="ECO:0000256" key="1">
    <source>
        <dbReference type="ARBA" id="ARBA00023015"/>
    </source>
</evidence>
<evidence type="ECO:0000256" key="2">
    <source>
        <dbReference type="ARBA" id="ARBA00023125"/>
    </source>
</evidence>
<feature type="domain" description="HTH tetR-type" evidence="6">
    <location>
        <begin position="80"/>
        <end position="140"/>
    </location>
</feature>
<gene>
    <name evidence="7" type="ORF">SAMN04244553_5025</name>
</gene>
<evidence type="ECO:0000313" key="8">
    <source>
        <dbReference type="Proteomes" id="UP000219565"/>
    </source>
</evidence>
<evidence type="ECO:0000256" key="5">
    <source>
        <dbReference type="SAM" id="MobiDB-lite"/>
    </source>
</evidence>
<dbReference type="EMBL" id="OBEG01000005">
    <property type="protein sequence ID" value="SNY88065.1"/>
    <property type="molecule type" value="Genomic_DNA"/>
</dbReference>
<dbReference type="PRINTS" id="PR00455">
    <property type="entry name" value="HTHTETR"/>
</dbReference>
<dbReference type="PROSITE" id="PS50977">
    <property type="entry name" value="HTH_TETR_2"/>
    <property type="match status" value="1"/>
</dbReference>
<keyword evidence="3" id="KW-0804">Transcription</keyword>
<sequence length="283" mass="30563">MLRQLSECLSYSGEMLDSSTPAGTNAAENAAATGNSTGRAASGSVASANQENPVSSTREGAVTSRREDAAPLGLRERKKQQTRQRIMNIALELCDKQGFDATTVEQIANAADVSPRTVNRYFETKEDIVLAPILDFGQMVAEKLREEPLGGNELRALCNAYLRVIDDAASENSAVSFCRFQQMQRVARDSPSVNSRALEFADSKSDAITAVLAERLGTTQGALSVRLLVSTWQMLCHLAMDVHGELIMDGDPETAVHAARATLLDAYAEFMRVCAEPVTESAE</sequence>
<protein>
    <submittedName>
        <fullName evidence="7">Transcriptional regulator, TetR family</fullName>
    </submittedName>
</protein>
<dbReference type="PANTHER" id="PTHR30055:SF238">
    <property type="entry name" value="MYCOFACTOCIN BIOSYNTHESIS TRANSCRIPTIONAL REGULATOR MFTR-RELATED"/>
    <property type="match status" value="1"/>
</dbReference>
<dbReference type="AlphaFoldDB" id="A0A285LT47"/>
<dbReference type="GO" id="GO:0000976">
    <property type="term" value="F:transcription cis-regulatory region binding"/>
    <property type="evidence" value="ECO:0007669"/>
    <property type="project" value="TreeGrafter"/>
</dbReference>
<accession>A0A285LT47</accession>
<keyword evidence="2 4" id="KW-0238">DNA-binding</keyword>
<feature type="region of interest" description="Disordered" evidence="5">
    <location>
        <begin position="14"/>
        <end position="81"/>
    </location>
</feature>
<dbReference type="PROSITE" id="PS01081">
    <property type="entry name" value="HTH_TETR_1"/>
    <property type="match status" value="1"/>
</dbReference>
<feature type="DNA-binding region" description="H-T-H motif" evidence="4">
    <location>
        <begin position="103"/>
        <end position="122"/>
    </location>
</feature>
<dbReference type="InterPro" id="IPR009057">
    <property type="entry name" value="Homeodomain-like_sf"/>
</dbReference>
<feature type="compositionally biased region" description="Low complexity" evidence="5">
    <location>
        <begin position="22"/>
        <end position="38"/>
    </location>
</feature>
<proteinExistence type="predicted"/>
<dbReference type="SUPFAM" id="SSF46689">
    <property type="entry name" value="Homeodomain-like"/>
    <property type="match status" value="1"/>
</dbReference>
<feature type="compositionally biased region" description="Polar residues" evidence="5">
    <location>
        <begin position="44"/>
        <end position="58"/>
    </location>
</feature>
<dbReference type="GO" id="GO:0003700">
    <property type="term" value="F:DNA-binding transcription factor activity"/>
    <property type="evidence" value="ECO:0007669"/>
    <property type="project" value="TreeGrafter"/>
</dbReference>
<reference evidence="7 8" key="1">
    <citation type="submission" date="2017-09" db="EMBL/GenBank/DDBJ databases">
        <authorList>
            <person name="Ehlers B."/>
            <person name="Leendertz F.H."/>
        </authorList>
    </citation>
    <scope>NUCLEOTIDE SEQUENCE [LARGE SCALE GENOMIC DNA]</scope>
    <source>
        <strain evidence="7 8">DSM 45537</strain>
    </source>
</reference>
<dbReference type="Proteomes" id="UP000219565">
    <property type="component" value="Unassembled WGS sequence"/>
</dbReference>
<evidence type="ECO:0000256" key="3">
    <source>
        <dbReference type="ARBA" id="ARBA00023163"/>
    </source>
</evidence>
<dbReference type="Gene3D" id="1.10.357.10">
    <property type="entry name" value="Tetracycline Repressor, domain 2"/>
    <property type="match status" value="1"/>
</dbReference>
<dbReference type="PANTHER" id="PTHR30055">
    <property type="entry name" value="HTH-TYPE TRANSCRIPTIONAL REGULATOR RUTR"/>
    <property type="match status" value="1"/>
</dbReference>
<dbReference type="OrthoDB" id="3787664at2"/>